<dbReference type="Pfam" id="PF07676">
    <property type="entry name" value="PD40"/>
    <property type="match status" value="1"/>
</dbReference>
<feature type="region of interest" description="Disordered" evidence="5">
    <location>
        <begin position="1"/>
        <end position="37"/>
    </location>
</feature>
<evidence type="ECO:0000313" key="7">
    <source>
        <dbReference type="EMBL" id="KAF9446012.1"/>
    </source>
</evidence>
<evidence type="ECO:0000256" key="2">
    <source>
        <dbReference type="ARBA" id="ARBA00022801"/>
    </source>
</evidence>
<comment type="similarity">
    <text evidence="1">Belongs to the peptidase S9C family.</text>
</comment>
<keyword evidence="3" id="KW-0720">Serine protease</keyword>
<dbReference type="SUPFAM" id="SSF53474">
    <property type="entry name" value="alpha/beta-Hydrolases"/>
    <property type="match status" value="1"/>
</dbReference>
<organism evidence="7 8">
    <name type="scientific">Macrolepiota fuliginosa MF-IS2</name>
    <dbReference type="NCBI Taxonomy" id="1400762"/>
    <lineage>
        <taxon>Eukaryota</taxon>
        <taxon>Fungi</taxon>
        <taxon>Dikarya</taxon>
        <taxon>Basidiomycota</taxon>
        <taxon>Agaricomycotina</taxon>
        <taxon>Agaricomycetes</taxon>
        <taxon>Agaricomycetidae</taxon>
        <taxon>Agaricales</taxon>
        <taxon>Agaricineae</taxon>
        <taxon>Agaricaceae</taxon>
        <taxon>Macrolepiota</taxon>
    </lineage>
</organism>
<protein>
    <recommendedName>
        <fullName evidence="4">Dipeptidyl-peptidase V</fullName>
    </recommendedName>
</protein>
<dbReference type="EMBL" id="MU151268">
    <property type="protein sequence ID" value="KAF9446012.1"/>
    <property type="molecule type" value="Genomic_DNA"/>
</dbReference>
<keyword evidence="8" id="KW-1185">Reference proteome</keyword>
<keyword evidence="2" id="KW-0378">Hydrolase</keyword>
<dbReference type="SUPFAM" id="SSF82171">
    <property type="entry name" value="DPP6 N-terminal domain-like"/>
    <property type="match status" value="1"/>
</dbReference>
<dbReference type="Gene3D" id="3.40.50.1820">
    <property type="entry name" value="alpha/beta hydrolase"/>
    <property type="match status" value="1"/>
</dbReference>
<gene>
    <name evidence="7" type="ORF">P691DRAFT_804819</name>
</gene>
<dbReference type="AlphaFoldDB" id="A0A9P5X7H3"/>
<dbReference type="GO" id="GO:0004252">
    <property type="term" value="F:serine-type endopeptidase activity"/>
    <property type="evidence" value="ECO:0007669"/>
    <property type="project" value="TreeGrafter"/>
</dbReference>
<evidence type="ECO:0000256" key="4">
    <source>
        <dbReference type="ARBA" id="ARBA00032829"/>
    </source>
</evidence>
<evidence type="ECO:0000256" key="3">
    <source>
        <dbReference type="ARBA" id="ARBA00022825"/>
    </source>
</evidence>
<accession>A0A9P5X7H3</accession>
<name>A0A9P5X7H3_9AGAR</name>
<proteinExistence type="inferred from homology"/>
<dbReference type="InterPro" id="IPR011659">
    <property type="entry name" value="WD40"/>
</dbReference>
<dbReference type="InterPro" id="IPR029058">
    <property type="entry name" value="AB_hydrolase_fold"/>
</dbReference>
<dbReference type="Gene3D" id="2.120.10.30">
    <property type="entry name" value="TolB, C-terminal domain"/>
    <property type="match status" value="1"/>
</dbReference>
<dbReference type="PANTHER" id="PTHR42776:SF27">
    <property type="entry name" value="DIPEPTIDYL PEPTIDASE FAMILY MEMBER 6"/>
    <property type="match status" value="1"/>
</dbReference>
<reference evidence="7" key="1">
    <citation type="submission" date="2020-11" db="EMBL/GenBank/DDBJ databases">
        <authorList>
            <consortium name="DOE Joint Genome Institute"/>
            <person name="Ahrendt S."/>
            <person name="Riley R."/>
            <person name="Andreopoulos W."/>
            <person name="Labutti K."/>
            <person name="Pangilinan J."/>
            <person name="Ruiz-Duenas F.J."/>
            <person name="Barrasa J.M."/>
            <person name="Sanchez-Garcia M."/>
            <person name="Camarero S."/>
            <person name="Miyauchi S."/>
            <person name="Serrano A."/>
            <person name="Linde D."/>
            <person name="Babiker R."/>
            <person name="Drula E."/>
            <person name="Ayuso-Fernandez I."/>
            <person name="Pacheco R."/>
            <person name="Padilla G."/>
            <person name="Ferreira P."/>
            <person name="Barriuso J."/>
            <person name="Kellner H."/>
            <person name="Castanera R."/>
            <person name="Alfaro M."/>
            <person name="Ramirez L."/>
            <person name="Pisabarro A.G."/>
            <person name="Kuo A."/>
            <person name="Tritt A."/>
            <person name="Lipzen A."/>
            <person name="He G."/>
            <person name="Yan M."/>
            <person name="Ng V."/>
            <person name="Cullen D."/>
            <person name="Martin F."/>
            <person name="Rosso M.-N."/>
            <person name="Henrissat B."/>
            <person name="Hibbett D."/>
            <person name="Martinez A.T."/>
            <person name="Grigoriev I.V."/>
        </authorList>
    </citation>
    <scope>NUCLEOTIDE SEQUENCE</scope>
    <source>
        <strain evidence="7">MF-IS2</strain>
    </source>
</reference>
<dbReference type="GO" id="GO:0006508">
    <property type="term" value="P:proteolysis"/>
    <property type="evidence" value="ECO:0007669"/>
    <property type="project" value="InterPro"/>
</dbReference>
<sequence>MTSSHPRAEAQAQSQVPNQHPNLDHLPSQIASEDKIRDVRISPDGSLILYQVTEFYRSGNRTLSALWIAETNKENSAVQLTSGEFNDRGGIFHPDGTRILFLSDREAPGKASHIYTLALGQPPLVDYRGYHRDGTPGDDAKPEPRILTSEFNRVQGFEISPDGNQVAFSSPDESTPEQVKKVQEKNDAKVVDSKDGFPRLRVYDFRSDKVRTLENIRRDRYIEAFTWDPASQNLLYRLRKGREVEYTEVEVLLESISVVDENAEPESQGSYPRSPSGPNIWLTQTHSATLQNFESQNILDARALSIHGLPMDQRSANCLFGDDEDAVRILRVYGTRHPAKNTSPAQPPETQGSFYTTATGTDGDLILCQIKHARMAAEVSRGTDTSVQIVTPNLTNSTTSTNTFSTPRNSGALIEYDKFTLFQTCDDAIWFNSWDARCVSDAPDSQTVTCTFAAVLSSGPRHEPPNVWSGQIQVPVDNNGRIQADNISPFSMSQGNLTKLSDHSKWLVEAPALHTEVIHWKTTDGTELSGLVRFPPGYTSSSCPSLPTLLFIHGGPYRRDIPDYMPYFCNWRELGAFAGYLTISPNYRGSQGRGHTFAASASAGIGVYDWPDCESMVDEVVKRGWADPERLGVAGWSHGGSLAAWGVTQSKTRYKAAVIGGGATDWEEMVMESGSPELEAAIGGISPWTHPETSITTFVSERKTSPVHNVIGVNTAVLILHGERDERIPIGQAYGFYRGLKRFATPRGREAAQLVVYPREPHGFVERRHAQDVMERAVVHLKTYI</sequence>
<evidence type="ECO:0000259" key="6">
    <source>
        <dbReference type="Pfam" id="PF00326"/>
    </source>
</evidence>
<dbReference type="Proteomes" id="UP000807342">
    <property type="component" value="Unassembled WGS sequence"/>
</dbReference>
<feature type="compositionally biased region" description="Polar residues" evidence="5">
    <location>
        <begin position="1"/>
        <end position="21"/>
    </location>
</feature>
<feature type="domain" description="Peptidase S9 prolyl oligopeptidase catalytic" evidence="6">
    <location>
        <begin position="578"/>
        <end position="783"/>
    </location>
</feature>
<evidence type="ECO:0000256" key="1">
    <source>
        <dbReference type="ARBA" id="ARBA00010040"/>
    </source>
</evidence>
<keyword evidence="3" id="KW-0645">Protease</keyword>
<dbReference type="InterPro" id="IPR001375">
    <property type="entry name" value="Peptidase_S9_cat"/>
</dbReference>
<evidence type="ECO:0000256" key="5">
    <source>
        <dbReference type="SAM" id="MobiDB-lite"/>
    </source>
</evidence>
<comment type="caution">
    <text evidence="7">The sequence shown here is derived from an EMBL/GenBank/DDBJ whole genome shotgun (WGS) entry which is preliminary data.</text>
</comment>
<evidence type="ECO:0000313" key="8">
    <source>
        <dbReference type="Proteomes" id="UP000807342"/>
    </source>
</evidence>
<dbReference type="InterPro" id="IPR011042">
    <property type="entry name" value="6-blade_b-propeller_TolB-like"/>
</dbReference>
<dbReference type="PANTHER" id="PTHR42776">
    <property type="entry name" value="SERINE PEPTIDASE S9 FAMILY MEMBER"/>
    <property type="match status" value="1"/>
</dbReference>
<dbReference type="Pfam" id="PF00326">
    <property type="entry name" value="Peptidase_S9"/>
    <property type="match status" value="1"/>
</dbReference>
<dbReference type="OrthoDB" id="43744at2759"/>